<reference evidence="1" key="1">
    <citation type="submission" date="2019-01" db="EMBL/GenBank/DDBJ databases">
        <title>Whole Genome Sequencing for Putative Detection of Antimicrobial Resistance and Potential Virulence Factors in Chryseobacterium indologenes isolated from Nile Tilapia in Tanzania.</title>
        <authorList>
            <person name="Mwega E."/>
            <person name="Mutoloki S."/>
            <person name="Mugimba K."/>
            <person name="Colquhoun D."/>
            <person name="Mdegela R."/>
            <person name="Evensen O."/>
            <person name="Wasteson Y."/>
        </authorList>
    </citation>
    <scope>NUCLEOTIDE SEQUENCE [LARGE SCALE GENOMIC DNA]</scope>
    <source>
        <strain evidence="1">StR 01</strain>
    </source>
</reference>
<sequence>MNILYINFKSFSGKVFLVGVFLLSVFPKAQLVTIDIPVPWAANDVLSKKYYKDMASAHRKLNLIYAVGKTGILKRTKDIYIEPNQELTRISSGLTSKKDDILKFLSGTSYDYIKDKYPIVAVSPLSSGKLSNALVRRRFKKKFDAEKKNITNYLDTSNYIPEGERLRFIQQALDKVIRVTLEDETY</sequence>
<organism evidence="1">
    <name type="scientific">Chryseobacterium indologenes</name>
    <name type="common">Flavobacterium indologenes</name>
    <dbReference type="NCBI Taxonomy" id="253"/>
    <lineage>
        <taxon>Bacteria</taxon>
        <taxon>Pseudomonadati</taxon>
        <taxon>Bacteroidota</taxon>
        <taxon>Flavobacteriia</taxon>
        <taxon>Flavobacteriales</taxon>
        <taxon>Weeksellaceae</taxon>
        <taxon>Chryseobacterium group</taxon>
        <taxon>Chryseobacterium</taxon>
    </lineage>
</organism>
<name>A0A411DHE7_CHRID</name>
<gene>
    <name evidence="1" type="ORF">EU348_00830</name>
</gene>
<evidence type="ECO:0000313" key="1">
    <source>
        <dbReference type="EMBL" id="QBA19782.1"/>
    </source>
</evidence>
<dbReference type="EMBL" id="CP035532">
    <property type="protein sequence ID" value="QBA19782.1"/>
    <property type="molecule type" value="Genomic_DNA"/>
</dbReference>
<proteinExistence type="predicted"/>
<dbReference type="AlphaFoldDB" id="A0A411DHE7"/>
<accession>A0A411DHE7</accession>
<protein>
    <submittedName>
        <fullName evidence="1">Uncharacterized protein</fullName>
    </submittedName>
</protein>